<feature type="transmembrane region" description="Helical" evidence="5">
    <location>
        <begin position="12"/>
        <end position="33"/>
    </location>
</feature>
<dbReference type="OrthoDB" id="409725at2759"/>
<dbReference type="AlphaFoldDB" id="A0A448ZA34"/>
<keyword evidence="4 5" id="KW-0472">Membrane</keyword>
<keyword evidence="3 5" id="KW-1133">Transmembrane helix</keyword>
<feature type="transmembrane region" description="Helical" evidence="5">
    <location>
        <begin position="211"/>
        <end position="233"/>
    </location>
</feature>
<evidence type="ECO:0000256" key="1">
    <source>
        <dbReference type="ARBA" id="ARBA00004141"/>
    </source>
</evidence>
<evidence type="ECO:0000256" key="4">
    <source>
        <dbReference type="ARBA" id="ARBA00023136"/>
    </source>
</evidence>
<keyword evidence="8" id="KW-1185">Reference proteome</keyword>
<organism evidence="7 8">
    <name type="scientific">Pseudo-nitzschia multistriata</name>
    <dbReference type="NCBI Taxonomy" id="183589"/>
    <lineage>
        <taxon>Eukaryota</taxon>
        <taxon>Sar</taxon>
        <taxon>Stramenopiles</taxon>
        <taxon>Ochrophyta</taxon>
        <taxon>Bacillariophyta</taxon>
        <taxon>Bacillariophyceae</taxon>
        <taxon>Bacillariophycidae</taxon>
        <taxon>Bacillariales</taxon>
        <taxon>Bacillariaceae</taxon>
        <taxon>Pseudo-nitzschia</taxon>
    </lineage>
</organism>
<evidence type="ECO:0000256" key="3">
    <source>
        <dbReference type="ARBA" id="ARBA00022989"/>
    </source>
</evidence>
<evidence type="ECO:0000256" key="2">
    <source>
        <dbReference type="ARBA" id="ARBA00022692"/>
    </source>
</evidence>
<feature type="domain" description="SLC26A/SulP transporter" evidence="6">
    <location>
        <begin position="15"/>
        <end position="253"/>
    </location>
</feature>
<protein>
    <recommendedName>
        <fullName evidence="6">SLC26A/SulP transporter domain-containing protein</fullName>
    </recommendedName>
</protein>
<gene>
    <name evidence="7" type="ORF">PSNMU_V1.4_AUG-EV-PASAV3_0057000</name>
</gene>
<reference evidence="7 8" key="1">
    <citation type="submission" date="2019-01" db="EMBL/GenBank/DDBJ databases">
        <authorList>
            <person name="Ferrante I. M."/>
        </authorList>
    </citation>
    <scope>NUCLEOTIDE SEQUENCE [LARGE SCALE GENOMIC DNA]</scope>
    <source>
        <strain evidence="7 8">B856</strain>
    </source>
</reference>
<evidence type="ECO:0000259" key="6">
    <source>
        <dbReference type="Pfam" id="PF00916"/>
    </source>
</evidence>
<accession>A0A448ZA34</accession>
<dbReference type="EMBL" id="CAACVS010000193">
    <property type="protein sequence ID" value="VEU38923.1"/>
    <property type="molecule type" value="Genomic_DNA"/>
</dbReference>
<dbReference type="GO" id="GO:0016020">
    <property type="term" value="C:membrane"/>
    <property type="evidence" value="ECO:0007669"/>
    <property type="project" value="UniProtKB-SubCell"/>
</dbReference>
<feature type="transmembrane region" description="Helical" evidence="5">
    <location>
        <begin position="53"/>
        <end position="70"/>
    </location>
</feature>
<keyword evidence="2 5" id="KW-0812">Transmembrane</keyword>
<evidence type="ECO:0000313" key="7">
    <source>
        <dbReference type="EMBL" id="VEU38923.1"/>
    </source>
</evidence>
<dbReference type="PANTHER" id="PTHR43310">
    <property type="entry name" value="SULFATE TRANSPORTER YBAR-RELATED"/>
    <property type="match status" value="1"/>
</dbReference>
<dbReference type="PANTHER" id="PTHR43310:SF2">
    <property type="entry name" value="SLC26A_SULP TRANSPORTER DOMAIN-CONTAINING PROTEIN"/>
    <property type="match status" value="1"/>
</dbReference>
<evidence type="ECO:0000313" key="8">
    <source>
        <dbReference type="Proteomes" id="UP000291116"/>
    </source>
</evidence>
<feature type="transmembrane region" description="Helical" evidence="5">
    <location>
        <begin position="116"/>
        <end position="133"/>
    </location>
</feature>
<evidence type="ECO:0000256" key="5">
    <source>
        <dbReference type="SAM" id="Phobius"/>
    </source>
</evidence>
<proteinExistence type="predicted"/>
<feature type="transmembrane region" description="Helical" evidence="5">
    <location>
        <begin position="176"/>
        <end position="199"/>
    </location>
</feature>
<comment type="subcellular location">
    <subcellularLocation>
        <location evidence="1">Membrane</location>
        <topology evidence="1">Multi-pass membrane protein</topology>
    </subcellularLocation>
</comment>
<sequence>MIDDGNNEVEILSTTLVILCAGTASLGLVLVVMGKFKLADAVSFLPMPVVGGYLAYIGYFCVLAGTSLCISQPMMDPKDWALLLDVSNLKLAIPGLITGLVLTLTCRLATSSGTLPFVMVSIPALFYVYCWVFDISLEEARELGLVGETSPSVPVSDLIHIVDFSKVRWDLIVEVIPTWFGMVFVVSFASCLDVAAIAIDMGQPLDTNRELATVGICNFMSGMTLGFTGSYIFSQTIFMYRTGVHDRCIGLMIMINGCGKFAIKYFFLSTSSCGSRSFLFTPLV</sequence>
<dbReference type="InterPro" id="IPR011547">
    <property type="entry name" value="SLC26A/SulP_dom"/>
</dbReference>
<dbReference type="Pfam" id="PF00916">
    <property type="entry name" value="Sulfate_transp"/>
    <property type="match status" value="1"/>
</dbReference>
<dbReference type="InterPro" id="IPR052706">
    <property type="entry name" value="Membrane-Transporter-like"/>
</dbReference>
<dbReference type="Proteomes" id="UP000291116">
    <property type="component" value="Unassembled WGS sequence"/>
</dbReference>
<feature type="transmembrane region" description="Helical" evidence="5">
    <location>
        <begin position="91"/>
        <end position="110"/>
    </location>
</feature>
<name>A0A448ZA34_9STRA</name>